<dbReference type="Proteomes" id="UP001059617">
    <property type="component" value="Chromosome"/>
</dbReference>
<dbReference type="EMBL" id="CP073720">
    <property type="protein sequence ID" value="UWP82214.1"/>
    <property type="molecule type" value="Genomic_DNA"/>
</dbReference>
<accession>A0ABY5VZI5</accession>
<protein>
    <submittedName>
        <fullName evidence="1">Uncharacterized protein</fullName>
    </submittedName>
</protein>
<reference evidence="1" key="2">
    <citation type="submission" date="2022-09" db="EMBL/GenBank/DDBJ databases">
        <title>Biosynthetic gene clusters of Dactylosporangioum fulvum.</title>
        <authorList>
            <person name="Caradec T."/>
        </authorList>
    </citation>
    <scope>NUCLEOTIDE SEQUENCE</scope>
    <source>
        <strain evidence="1">NRRL B-16292</strain>
    </source>
</reference>
<proteinExistence type="predicted"/>
<reference evidence="1" key="1">
    <citation type="submission" date="2021-04" db="EMBL/GenBank/DDBJ databases">
        <authorList>
            <person name="Hartkoorn R.C."/>
            <person name="Beaudoing E."/>
            <person name="Hot D."/>
        </authorList>
    </citation>
    <scope>NUCLEOTIDE SEQUENCE</scope>
    <source>
        <strain evidence="1">NRRL B-16292</strain>
    </source>
</reference>
<gene>
    <name evidence="1" type="ORF">Dfulv_45330</name>
</gene>
<organism evidence="1 2">
    <name type="scientific">Dactylosporangium fulvum</name>
    <dbReference type="NCBI Taxonomy" id="53359"/>
    <lineage>
        <taxon>Bacteria</taxon>
        <taxon>Bacillati</taxon>
        <taxon>Actinomycetota</taxon>
        <taxon>Actinomycetes</taxon>
        <taxon>Micromonosporales</taxon>
        <taxon>Micromonosporaceae</taxon>
        <taxon>Dactylosporangium</taxon>
    </lineage>
</organism>
<dbReference type="RefSeq" id="WP_259859986.1">
    <property type="nucleotide sequence ID" value="NZ_BAAAST010000013.1"/>
</dbReference>
<evidence type="ECO:0000313" key="1">
    <source>
        <dbReference type="EMBL" id="UWP82214.1"/>
    </source>
</evidence>
<name>A0ABY5VZI5_9ACTN</name>
<evidence type="ECO:0000313" key="2">
    <source>
        <dbReference type="Proteomes" id="UP001059617"/>
    </source>
</evidence>
<keyword evidence="2" id="KW-1185">Reference proteome</keyword>
<sequence>MFKKHGHRALLRLRHASTSIGFGGLPGMVGRPLPGGLQIQHHLTELQGVKEYGTRMVVRYPHLPTSWGRQFCSRNSGNSTDRTAAVRDGEIPYQRYECAGHAVARQQLSGIRKPLLYPLSYEGAMSSVPTPTLTCVGISRPTVTPARSGW</sequence>